<proteinExistence type="predicted"/>
<evidence type="ECO:0008006" key="4">
    <source>
        <dbReference type="Google" id="ProtNLM"/>
    </source>
</evidence>
<keyword evidence="1" id="KW-0732">Signal</keyword>
<protein>
    <recommendedName>
        <fullName evidence="4">Secreted protein</fullName>
    </recommendedName>
</protein>
<name>A0ABN7ADM7_9HEMI</name>
<keyword evidence="3" id="KW-1185">Reference proteome</keyword>
<evidence type="ECO:0000313" key="2">
    <source>
        <dbReference type="EMBL" id="BES90401.1"/>
    </source>
</evidence>
<reference evidence="2 3" key="1">
    <citation type="submission" date="2023-09" db="EMBL/GenBank/DDBJ databases">
        <title>Nesidiocoris tenuis whole genome shotgun sequence.</title>
        <authorList>
            <person name="Shibata T."/>
            <person name="Shimoda M."/>
            <person name="Kobayashi T."/>
            <person name="Uehara T."/>
        </authorList>
    </citation>
    <scope>NUCLEOTIDE SEQUENCE [LARGE SCALE GENOMIC DNA]</scope>
    <source>
        <strain evidence="2 3">Japan</strain>
    </source>
</reference>
<sequence>MWRSLLSLPLSLFSFCSLHLIVCLEGTVIWEVLRDKSSERRLCSSAQMRSDESVNQGYVCSSAYPIVSLVDDR</sequence>
<dbReference type="Proteomes" id="UP001307889">
    <property type="component" value="Chromosome 2"/>
</dbReference>
<evidence type="ECO:0000256" key="1">
    <source>
        <dbReference type="SAM" id="SignalP"/>
    </source>
</evidence>
<organism evidence="2 3">
    <name type="scientific">Nesidiocoris tenuis</name>
    <dbReference type="NCBI Taxonomy" id="355587"/>
    <lineage>
        <taxon>Eukaryota</taxon>
        <taxon>Metazoa</taxon>
        <taxon>Ecdysozoa</taxon>
        <taxon>Arthropoda</taxon>
        <taxon>Hexapoda</taxon>
        <taxon>Insecta</taxon>
        <taxon>Pterygota</taxon>
        <taxon>Neoptera</taxon>
        <taxon>Paraneoptera</taxon>
        <taxon>Hemiptera</taxon>
        <taxon>Heteroptera</taxon>
        <taxon>Panheteroptera</taxon>
        <taxon>Cimicomorpha</taxon>
        <taxon>Miridae</taxon>
        <taxon>Dicyphina</taxon>
        <taxon>Nesidiocoris</taxon>
    </lineage>
</organism>
<evidence type="ECO:0000313" key="3">
    <source>
        <dbReference type="Proteomes" id="UP001307889"/>
    </source>
</evidence>
<feature type="signal peptide" evidence="1">
    <location>
        <begin position="1"/>
        <end position="26"/>
    </location>
</feature>
<accession>A0ABN7ADM7</accession>
<feature type="chain" id="PRO_5045940577" description="Secreted protein" evidence="1">
    <location>
        <begin position="27"/>
        <end position="73"/>
    </location>
</feature>
<gene>
    <name evidence="2" type="ORF">NTJ_03210</name>
</gene>
<dbReference type="EMBL" id="AP028910">
    <property type="protein sequence ID" value="BES90401.1"/>
    <property type="molecule type" value="Genomic_DNA"/>
</dbReference>